<comment type="caution">
    <text evidence="1">The sequence shown here is derived from an EMBL/GenBank/DDBJ whole genome shotgun (WGS) entry which is preliminary data.</text>
</comment>
<reference evidence="1" key="1">
    <citation type="journal article" date="2021" name="Genome Biol. Evol.">
        <title>A High-Quality Reference Genome for a Parasitic Bivalve with Doubly Uniparental Inheritance (Bivalvia: Unionida).</title>
        <authorList>
            <person name="Smith C.H."/>
        </authorList>
    </citation>
    <scope>NUCLEOTIDE SEQUENCE</scope>
    <source>
        <strain evidence="1">CHS0354</strain>
    </source>
</reference>
<proteinExistence type="predicted"/>
<organism evidence="1 2">
    <name type="scientific">Potamilus streckersoni</name>
    <dbReference type="NCBI Taxonomy" id="2493646"/>
    <lineage>
        <taxon>Eukaryota</taxon>
        <taxon>Metazoa</taxon>
        <taxon>Spiralia</taxon>
        <taxon>Lophotrochozoa</taxon>
        <taxon>Mollusca</taxon>
        <taxon>Bivalvia</taxon>
        <taxon>Autobranchia</taxon>
        <taxon>Heteroconchia</taxon>
        <taxon>Palaeoheterodonta</taxon>
        <taxon>Unionida</taxon>
        <taxon>Unionoidea</taxon>
        <taxon>Unionidae</taxon>
        <taxon>Ambleminae</taxon>
        <taxon>Lampsilini</taxon>
        <taxon>Potamilus</taxon>
    </lineage>
</organism>
<keyword evidence="2" id="KW-1185">Reference proteome</keyword>
<accession>A0AAE0WB94</accession>
<sequence length="64" mass="7650">VPDVISAEENVYSGKCIQKPQFEITVIKRCIWDHEYDWENNRCDRDICLQNPRYRTDSVLCQKS</sequence>
<gene>
    <name evidence="1" type="ORF">CHS0354_039185</name>
</gene>
<protein>
    <submittedName>
        <fullName evidence="1">Uncharacterized protein</fullName>
    </submittedName>
</protein>
<evidence type="ECO:0000313" key="2">
    <source>
        <dbReference type="Proteomes" id="UP001195483"/>
    </source>
</evidence>
<evidence type="ECO:0000313" key="1">
    <source>
        <dbReference type="EMBL" id="KAK3608938.1"/>
    </source>
</evidence>
<dbReference type="Proteomes" id="UP001195483">
    <property type="component" value="Unassembled WGS sequence"/>
</dbReference>
<reference evidence="1" key="2">
    <citation type="journal article" date="2021" name="Genome Biol. Evol.">
        <title>Developing a high-quality reference genome for a parasitic bivalve with doubly uniparental inheritance (Bivalvia: Unionida).</title>
        <authorList>
            <person name="Smith C.H."/>
        </authorList>
    </citation>
    <scope>NUCLEOTIDE SEQUENCE</scope>
    <source>
        <strain evidence="1">CHS0354</strain>
        <tissue evidence="1">Mantle</tissue>
    </source>
</reference>
<feature type="non-terminal residue" evidence="1">
    <location>
        <position position="1"/>
    </location>
</feature>
<dbReference type="EMBL" id="JAEAOA010002293">
    <property type="protein sequence ID" value="KAK3608938.1"/>
    <property type="molecule type" value="Genomic_DNA"/>
</dbReference>
<reference evidence="1" key="3">
    <citation type="submission" date="2023-05" db="EMBL/GenBank/DDBJ databases">
        <authorList>
            <person name="Smith C.H."/>
        </authorList>
    </citation>
    <scope>NUCLEOTIDE SEQUENCE</scope>
    <source>
        <strain evidence="1">CHS0354</strain>
        <tissue evidence="1">Mantle</tissue>
    </source>
</reference>
<dbReference type="AlphaFoldDB" id="A0AAE0WB94"/>
<name>A0AAE0WB94_9BIVA</name>